<keyword evidence="1" id="KW-0808">Transferase</keyword>
<keyword evidence="2" id="KW-1185">Reference proteome</keyword>
<gene>
    <name evidence="1" type="ORF">F8M41_005153</name>
</gene>
<protein>
    <submittedName>
        <fullName evidence="1">Serine/threonine protein kinase</fullName>
    </submittedName>
</protein>
<evidence type="ECO:0000313" key="1">
    <source>
        <dbReference type="EMBL" id="KAF0432810.1"/>
    </source>
</evidence>
<name>A0A8H3X8J9_GIGMA</name>
<dbReference type="Proteomes" id="UP000439903">
    <property type="component" value="Unassembled WGS sequence"/>
</dbReference>
<accession>A0A8H3X8J9</accession>
<proteinExistence type="predicted"/>
<keyword evidence="1" id="KW-0418">Kinase</keyword>
<reference evidence="1 2" key="1">
    <citation type="journal article" date="2019" name="Environ. Microbiol.">
        <title>At the nexus of three kingdoms: the genome of the mycorrhizal fungus Gigaspora margarita provides insights into plant, endobacterial and fungal interactions.</title>
        <authorList>
            <person name="Venice F."/>
            <person name="Ghignone S."/>
            <person name="Salvioli di Fossalunga A."/>
            <person name="Amselem J."/>
            <person name="Novero M."/>
            <person name="Xianan X."/>
            <person name="Sedzielewska Toro K."/>
            <person name="Morin E."/>
            <person name="Lipzen A."/>
            <person name="Grigoriev I.V."/>
            <person name="Henrissat B."/>
            <person name="Martin F.M."/>
            <person name="Bonfante P."/>
        </authorList>
    </citation>
    <scope>NUCLEOTIDE SEQUENCE [LARGE SCALE GENOMIC DNA]</scope>
    <source>
        <strain evidence="1 2">BEG34</strain>
    </source>
</reference>
<dbReference type="GO" id="GO:0004674">
    <property type="term" value="F:protein serine/threonine kinase activity"/>
    <property type="evidence" value="ECO:0007669"/>
    <property type="project" value="UniProtKB-KW"/>
</dbReference>
<keyword evidence="1" id="KW-0723">Serine/threonine-protein kinase</keyword>
<organism evidence="1 2">
    <name type="scientific">Gigaspora margarita</name>
    <dbReference type="NCBI Taxonomy" id="4874"/>
    <lineage>
        <taxon>Eukaryota</taxon>
        <taxon>Fungi</taxon>
        <taxon>Fungi incertae sedis</taxon>
        <taxon>Mucoromycota</taxon>
        <taxon>Glomeromycotina</taxon>
        <taxon>Glomeromycetes</taxon>
        <taxon>Diversisporales</taxon>
        <taxon>Gigasporaceae</taxon>
        <taxon>Gigaspora</taxon>
    </lineage>
</organism>
<dbReference type="AlphaFoldDB" id="A0A8H3X8J9"/>
<evidence type="ECO:0000313" key="2">
    <source>
        <dbReference type="Proteomes" id="UP000439903"/>
    </source>
</evidence>
<comment type="caution">
    <text evidence="1">The sequence shown here is derived from an EMBL/GenBank/DDBJ whole genome shotgun (WGS) entry which is preliminary data.</text>
</comment>
<sequence>MVHKIFKQDVLKTNRKNVKFDLMRRINVLQAIRYLIDGKTNDRFNEINVGDGLKSIIKDQCLQSLLTGWYMTKDLHPENVSEEGIFTLILYIYST</sequence>
<dbReference type="EMBL" id="WTPW01001486">
    <property type="protein sequence ID" value="KAF0432810.1"/>
    <property type="molecule type" value="Genomic_DNA"/>
</dbReference>
<dbReference type="OrthoDB" id="2334628at2759"/>